<dbReference type="Pfam" id="PF10542">
    <property type="entry name" value="Vitelline_membr"/>
    <property type="match status" value="1"/>
</dbReference>
<feature type="signal peptide" evidence="4">
    <location>
        <begin position="1"/>
        <end position="21"/>
    </location>
</feature>
<dbReference type="AlphaFoldDB" id="A0AB39ZHQ9"/>
<dbReference type="InterPro" id="IPR013135">
    <property type="entry name" value="Vitelline_membr_Cys-rich-dom"/>
</dbReference>
<dbReference type="RefSeq" id="XP_016935818.3">
    <property type="nucleotide sequence ID" value="XM_017080329.4"/>
</dbReference>
<feature type="chain" id="PRO_5047319558" evidence="4">
    <location>
        <begin position="22"/>
        <end position="169"/>
    </location>
</feature>
<keyword evidence="6" id="KW-1185">Reference proteome</keyword>
<dbReference type="GO" id="GO:0005576">
    <property type="term" value="C:extracellular region"/>
    <property type="evidence" value="ECO:0007669"/>
    <property type="project" value="UniProtKB-SubCell"/>
</dbReference>
<comment type="subcellular location">
    <subcellularLocation>
        <location evidence="1">Secreted</location>
    </subcellularLocation>
</comment>
<accession>A0AB39ZHQ9</accession>
<evidence type="ECO:0000313" key="7">
    <source>
        <dbReference type="RefSeq" id="XP_016935818.3"/>
    </source>
</evidence>
<gene>
    <name evidence="7" type="primary">Vm26Ab</name>
</gene>
<reference evidence="7" key="1">
    <citation type="submission" date="2025-08" db="UniProtKB">
        <authorList>
            <consortium name="RefSeq"/>
        </authorList>
    </citation>
    <scope>IDENTIFICATION</scope>
</reference>
<keyword evidence="3 4" id="KW-0732">Signal</keyword>
<keyword evidence="2" id="KW-0964">Secreted</keyword>
<name>A0AB39ZHQ9_DROSZ</name>
<evidence type="ECO:0000259" key="5">
    <source>
        <dbReference type="PROSITE" id="PS51137"/>
    </source>
</evidence>
<sequence length="169" mass="17161">MAFNFGHFLIAGVLALSAVSAETIQLQPTQGILIPAPLAENIRVSRGAYGGYGAPAASAPAVQSYSAPAAQSYSAPAAQSYSAPAAQSYSAPAAQSYSAPAGPSYSAPAAPTYSAPATIPSPPCPKNYLFSCQPSLQPVPCNSPSPSYGSAGAYSQYVPHYAVPFVREL</sequence>
<evidence type="ECO:0000256" key="3">
    <source>
        <dbReference type="ARBA" id="ARBA00022729"/>
    </source>
</evidence>
<feature type="domain" description="VM" evidence="5">
    <location>
        <begin position="118"/>
        <end position="155"/>
    </location>
</feature>
<evidence type="ECO:0000256" key="2">
    <source>
        <dbReference type="ARBA" id="ARBA00022525"/>
    </source>
</evidence>
<evidence type="ECO:0000256" key="1">
    <source>
        <dbReference type="ARBA" id="ARBA00004613"/>
    </source>
</evidence>
<dbReference type="PROSITE" id="PS51137">
    <property type="entry name" value="VM"/>
    <property type="match status" value="1"/>
</dbReference>
<dbReference type="Proteomes" id="UP001652628">
    <property type="component" value="Chromosome 2L"/>
</dbReference>
<dbReference type="GeneID" id="108014282"/>
<evidence type="ECO:0000256" key="4">
    <source>
        <dbReference type="SAM" id="SignalP"/>
    </source>
</evidence>
<protein>
    <submittedName>
        <fullName evidence="7">Vitelline membrane protein Vm26Ab</fullName>
    </submittedName>
</protein>
<proteinExistence type="predicted"/>
<organism evidence="6 7">
    <name type="scientific">Drosophila suzukii</name>
    <name type="common">Spotted-wing drosophila fruit fly</name>
    <dbReference type="NCBI Taxonomy" id="28584"/>
    <lineage>
        <taxon>Eukaryota</taxon>
        <taxon>Metazoa</taxon>
        <taxon>Ecdysozoa</taxon>
        <taxon>Arthropoda</taxon>
        <taxon>Hexapoda</taxon>
        <taxon>Insecta</taxon>
        <taxon>Pterygota</taxon>
        <taxon>Neoptera</taxon>
        <taxon>Endopterygota</taxon>
        <taxon>Diptera</taxon>
        <taxon>Brachycera</taxon>
        <taxon>Muscomorpha</taxon>
        <taxon>Ephydroidea</taxon>
        <taxon>Drosophilidae</taxon>
        <taxon>Drosophila</taxon>
        <taxon>Sophophora</taxon>
    </lineage>
</organism>
<evidence type="ECO:0000313" key="6">
    <source>
        <dbReference type="Proteomes" id="UP001652628"/>
    </source>
</evidence>